<comment type="caution">
    <text evidence="4">The sequence shown here is derived from an EMBL/GenBank/DDBJ whole genome shotgun (WGS) entry which is preliminary data.</text>
</comment>
<dbReference type="SMART" id="SM00166">
    <property type="entry name" value="UBX"/>
    <property type="match status" value="1"/>
</dbReference>
<dbReference type="InterPro" id="IPR050730">
    <property type="entry name" value="UBX_domain-protein"/>
</dbReference>
<feature type="region of interest" description="Disordered" evidence="2">
    <location>
        <begin position="83"/>
        <end position="109"/>
    </location>
</feature>
<dbReference type="CDD" id="cd22265">
    <property type="entry name" value="UDM1_RNF168"/>
    <property type="match status" value="1"/>
</dbReference>
<name>A0A8J2JY57_9HEXA</name>
<dbReference type="PANTHER" id="PTHR23322">
    <property type="entry name" value="FAS-ASSOCIATED PROTEIN"/>
    <property type="match status" value="1"/>
</dbReference>
<proteinExistence type="predicted"/>
<dbReference type="EMBL" id="CAJVCH010040060">
    <property type="protein sequence ID" value="CAG7716633.1"/>
    <property type="molecule type" value="Genomic_DNA"/>
</dbReference>
<dbReference type="Pfam" id="PF14555">
    <property type="entry name" value="UBA_4"/>
    <property type="match status" value="1"/>
</dbReference>
<dbReference type="InterPro" id="IPR049483">
    <property type="entry name" value="FAF1_2-like_UAS"/>
</dbReference>
<accession>A0A8J2JY57</accession>
<dbReference type="GO" id="GO:0005783">
    <property type="term" value="C:endoplasmic reticulum"/>
    <property type="evidence" value="ECO:0007669"/>
    <property type="project" value="TreeGrafter"/>
</dbReference>
<reference evidence="4" key="1">
    <citation type="submission" date="2021-06" db="EMBL/GenBank/DDBJ databases">
        <authorList>
            <person name="Hodson N. C."/>
            <person name="Mongue J. A."/>
            <person name="Jaron S. K."/>
        </authorList>
    </citation>
    <scope>NUCLEOTIDE SEQUENCE</scope>
</reference>
<feature type="domain" description="UBX" evidence="3">
    <location>
        <begin position="385"/>
        <end position="467"/>
    </location>
</feature>
<dbReference type="InterPro" id="IPR006577">
    <property type="entry name" value="UAS"/>
</dbReference>
<dbReference type="Pfam" id="PF00789">
    <property type="entry name" value="UBX"/>
    <property type="match status" value="1"/>
</dbReference>
<dbReference type="PROSITE" id="PS50033">
    <property type="entry name" value="UBX"/>
    <property type="match status" value="1"/>
</dbReference>
<evidence type="ECO:0000256" key="2">
    <source>
        <dbReference type="SAM" id="MobiDB-lite"/>
    </source>
</evidence>
<keyword evidence="1" id="KW-0175">Coiled coil</keyword>
<protein>
    <recommendedName>
        <fullName evidence="3">UBX domain-containing protein</fullName>
    </recommendedName>
</protein>
<gene>
    <name evidence="4" type="ORF">AFUS01_LOCUS6132</name>
</gene>
<evidence type="ECO:0000313" key="5">
    <source>
        <dbReference type="Proteomes" id="UP000708208"/>
    </source>
</evidence>
<dbReference type="PANTHER" id="PTHR23322:SF1">
    <property type="entry name" value="FAS-ASSOCIATED FACTOR 2"/>
    <property type="match status" value="1"/>
</dbReference>
<feature type="compositionally biased region" description="Basic and acidic residues" evidence="2">
    <location>
        <begin position="329"/>
        <end position="349"/>
    </location>
</feature>
<evidence type="ECO:0000259" key="3">
    <source>
        <dbReference type="PROSITE" id="PS50033"/>
    </source>
</evidence>
<organism evidence="4 5">
    <name type="scientific">Allacma fusca</name>
    <dbReference type="NCBI Taxonomy" id="39272"/>
    <lineage>
        <taxon>Eukaryota</taxon>
        <taxon>Metazoa</taxon>
        <taxon>Ecdysozoa</taxon>
        <taxon>Arthropoda</taxon>
        <taxon>Hexapoda</taxon>
        <taxon>Collembola</taxon>
        <taxon>Symphypleona</taxon>
        <taxon>Sminthuridae</taxon>
        <taxon>Allacma</taxon>
    </lineage>
</organism>
<feature type="region of interest" description="Disordered" evidence="2">
    <location>
        <begin position="328"/>
        <end position="349"/>
    </location>
</feature>
<dbReference type="CDD" id="cd14353">
    <property type="entry name" value="UBA_FAF"/>
    <property type="match status" value="1"/>
</dbReference>
<dbReference type="OrthoDB" id="1026733at2759"/>
<dbReference type="InterPro" id="IPR001012">
    <property type="entry name" value="UBX_dom"/>
</dbReference>
<dbReference type="CDD" id="cd16120">
    <property type="entry name" value="UBX_UBXN3B"/>
    <property type="match status" value="1"/>
</dbReference>
<dbReference type="GO" id="GO:0036503">
    <property type="term" value="P:ERAD pathway"/>
    <property type="evidence" value="ECO:0007669"/>
    <property type="project" value="TreeGrafter"/>
</dbReference>
<dbReference type="Proteomes" id="UP000708208">
    <property type="component" value="Unassembled WGS sequence"/>
</dbReference>
<dbReference type="Pfam" id="PF21021">
    <property type="entry name" value="FAF1"/>
    <property type="match status" value="1"/>
</dbReference>
<sequence>MSSSENEGDNSNSPPPPQIGDVEMETLLEFQQITGVEDIDVSRQVLDRHNWDIIAAINGQMGFEPPMDQPPFQNHNHIDAQNATTSRRPQGNSSASNSVASSSNRFPTVPARRPPTFSIFSWVWKVFTAPMEFFFRYLWNFIGYGLQFIRGDPRRAITDPAVDVDDFIRKYEAEFGTVHPDFYRGTYSQALQEAKRELKFLLVYLHCDDHIDTAPFCRLVMPNQGYRDLIRENMIFWACSVSKPEGYRTSQALRENTYPFLALIVLKNNRMTVVGRIEGVIDPEELLARLHQGVADNEAFLVAERQDRLERSMTQTLRAQQDEAYLESLRADQEKDRKKREAEEKKRQEELEKQRLVDEEIERKESVKQRKSVTLMNLKEEPAPDAANVIRVIIKLPNGQRLERRFLSSDSLKHLYNFVFSHPMSPDLFEIATNFPKRTLPCKPSSDDDDPPTFSEFGLQRNEMLFVYDLES</sequence>
<evidence type="ECO:0000313" key="4">
    <source>
        <dbReference type="EMBL" id="CAG7716633.1"/>
    </source>
</evidence>
<feature type="compositionally biased region" description="Low complexity" evidence="2">
    <location>
        <begin position="1"/>
        <end position="12"/>
    </location>
</feature>
<evidence type="ECO:0000256" key="1">
    <source>
        <dbReference type="ARBA" id="ARBA00023054"/>
    </source>
</evidence>
<dbReference type="AlphaFoldDB" id="A0A8J2JY57"/>
<keyword evidence="5" id="KW-1185">Reference proteome</keyword>
<feature type="compositionally biased region" description="Low complexity" evidence="2">
    <location>
        <begin position="92"/>
        <end position="104"/>
    </location>
</feature>
<feature type="region of interest" description="Disordered" evidence="2">
    <location>
        <begin position="1"/>
        <end position="21"/>
    </location>
</feature>
<dbReference type="GO" id="GO:0043130">
    <property type="term" value="F:ubiquitin binding"/>
    <property type="evidence" value="ECO:0007669"/>
    <property type="project" value="TreeGrafter"/>
</dbReference>
<dbReference type="SMART" id="SM00594">
    <property type="entry name" value="UAS"/>
    <property type="match status" value="1"/>
</dbReference>